<name>A0A0G0IZX5_9BACT</name>
<comment type="similarity">
    <text evidence="1">Belongs to the glycosyltransferase 2 family.</text>
</comment>
<keyword evidence="4" id="KW-0812">Transmembrane</keyword>
<dbReference type="GO" id="GO:0016757">
    <property type="term" value="F:glycosyltransferase activity"/>
    <property type="evidence" value="ECO:0007669"/>
    <property type="project" value="UniProtKB-KW"/>
</dbReference>
<reference evidence="6 7" key="1">
    <citation type="journal article" date="2015" name="Nature">
        <title>rRNA introns, odd ribosomes, and small enigmatic genomes across a large radiation of phyla.</title>
        <authorList>
            <person name="Brown C.T."/>
            <person name="Hug L.A."/>
            <person name="Thomas B.C."/>
            <person name="Sharon I."/>
            <person name="Castelle C.J."/>
            <person name="Singh A."/>
            <person name="Wilkins M.J."/>
            <person name="Williams K.H."/>
            <person name="Banfield J.F."/>
        </authorList>
    </citation>
    <scope>NUCLEOTIDE SEQUENCE [LARGE SCALE GENOMIC DNA]</scope>
</reference>
<feature type="transmembrane region" description="Helical" evidence="4">
    <location>
        <begin position="351"/>
        <end position="369"/>
    </location>
</feature>
<evidence type="ECO:0000256" key="1">
    <source>
        <dbReference type="ARBA" id="ARBA00006739"/>
    </source>
</evidence>
<feature type="transmembrane region" description="Helical" evidence="4">
    <location>
        <begin position="292"/>
        <end position="314"/>
    </location>
</feature>
<keyword evidence="4" id="KW-0472">Membrane</keyword>
<dbReference type="Proteomes" id="UP000034701">
    <property type="component" value="Unassembled WGS sequence"/>
</dbReference>
<dbReference type="PANTHER" id="PTHR43630">
    <property type="entry name" value="POLY-BETA-1,6-N-ACETYL-D-GLUCOSAMINE SYNTHASE"/>
    <property type="match status" value="1"/>
</dbReference>
<evidence type="ECO:0000313" key="7">
    <source>
        <dbReference type="Proteomes" id="UP000034701"/>
    </source>
</evidence>
<dbReference type="EMBL" id="LBTA01000058">
    <property type="protein sequence ID" value="KKQ29714.1"/>
    <property type="molecule type" value="Genomic_DNA"/>
</dbReference>
<dbReference type="InterPro" id="IPR029044">
    <property type="entry name" value="Nucleotide-diphossugar_trans"/>
</dbReference>
<evidence type="ECO:0000259" key="5">
    <source>
        <dbReference type="Pfam" id="PF00535"/>
    </source>
</evidence>
<protein>
    <submittedName>
        <fullName evidence="6">Glycosyl transferase family 2</fullName>
    </submittedName>
</protein>
<dbReference type="AlphaFoldDB" id="A0A0G0IZX5"/>
<dbReference type="SUPFAM" id="SSF53448">
    <property type="entry name" value="Nucleotide-diphospho-sugar transferases"/>
    <property type="match status" value="1"/>
</dbReference>
<organism evidence="6 7">
    <name type="scientific">Candidatus Nomurabacteria bacterium GW2011_GWA1_37_20</name>
    <dbReference type="NCBI Taxonomy" id="1618729"/>
    <lineage>
        <taxon>Bacteria</taxon>
        <taxon>Candidatus Nomuraibacteriota</taxon>
    </lineage>
</organism>
<keyword evidence="4" id="KW-1133">Transmembrane helix</keyword>
<proteinExistence type="inferred from homology"/>
<dbReference type="Pfam" id="PF00535">
    <property type="entry name" value="Glycos_transf_2"/>
    <property type="match status" value="1"/>
</dbReference>
<dbReference type="Gene3D" id="3.90.550.10">
    <property type="entry name" value="Spore Coat Polysaccharide Biosynthesis Protein SpsA, Chain A"/>
    <property type="match status" value="1"/>
</dbReference>
<evidence type="ECO:0000256" key="2">
    <source>
        <dbReference type="ARBA" id="ARBA00022676"/>
    </source>
</evidence>
<feature type="domain" description="Glycosyltransferase 2-like" evidence="5">
    <location>
        <begin position="50"/>
        <end position="216"/>
    </location>
</feature>
<dbReference type="InterPro" id="IPR001173">
    <property type="entry name" value="Glyco_trans_2-like"/>
</dbReference>
<gene>
    <name evidence="6" type="ORF">US45_C0058G0003</name>
</gene>
<evidence type="ECO:0000256" key="4">
    <source>
        <dbReference type="SAM" id="Phobius"/>
    </source>
</evidence>
<keyword evidence="3 6" id="KW-0808">Transferase</keyword>
<feature type="transmembrane region" description="Helical" evidence="4">
    <location>
        <begin position="381"/>
        <end position="399"/>
    </location>
</feature>
<dbReference type="PANTHER" id="PTHR43630:SF1">
    <property type="entry name" value="POLY-BETA-1,6-N-ACETYL-D-GLUCOSAMINE SYNTHASE"/>
    <property type="match status" value="1"/>
</dbReference>
<feature type="transmembrane region" description="Helical" evidence="4">
    <location>
        <begin position="6"/>
        <end position="28"/>
    </location>
</feature>
<evidence type="ECO:0000313" key="6">
    <source>
        <dbReference type="EMBL" id="KKQ29714.1"/>
    </source>
</evidence>
<keyword evidence="2" id="KW-0328">Glycosyltransferase</keyword>
<evidence type="ECO:0000256" key="3">
    <source>
        <dbReference type="ARBA" id="ARBA00022679"/>
    </source>
</evidence>
<dbReference type="CDD" id="cd06423">
    <property type="entry name" value="CESA_like"/>
    <property type="match status" value="1"/>
</dbReference>
<accession>A0A0G0IZX5</accession>
<sequence>MISILNIIFYLLVFLSVYVQVFFFVTFLENRKKIIIRNGKFELDHYPTVTIAVPIFNEEKTIYQTICSLLNLNYPKDRIKIFLIDDGSTDETRNIISKFAQYPNIKIFHKANGGKYTALNLALEHTEADFFGGLDADSFVDSESLIRIMSCFEKDKSIMAVAPSVAVYNPRNFVQNAQKTEYYMGIYFKKMLGFLGAINVTPGPLTIFRKKVFDDLGFYRRGHNTEDMEIAFRMQKNRYKIEHCNDAYVYTNTPTTLRKLYRQRLRWIFGFMNNTLDYKNVLFRKKYGDFSFFTLPMGIISIASVCYLFGRIVYSLGYFLYLKILQLQTVGWHFTAQTYNFDFFFSNTQPFMFLVIFIYFFVIFSIIFGRRMIEGKWGFSLNMLYFFPIFSIVAPFWLLKSVYNTIFNRRPDWR</sequence>
<comment type="caution">
    <text evidence="6">The sequence shown here is derived from an EMBL/GenBank/DDBJ whole genome shotgun (WGS) entry which is preliminary data.</text>
</comment>